<evidence type="ECO:0000256" key="1">
    <source>
        <dbReference type="SAM" id="Phobius"/>
    </source>
</evidence>
<dbReference type="Proteomes" id="UP000032180">
    <property type="component" value="Chromosome 7"/>
</dbReference>
<organism evidence="2 3">
    <name type="scientific">Leersia perrieri</name>
    <dbReference type="NCBI Taxonomy" id="77586"/>
    <lineage>
        <taxon>Eukaryota</taxon>
        <taxon>Viridiplantae</taxon>
        <taxon>Streptophyta</taxon>
        <taxon>Embryophyta</taxon>
        <taxon>Tracheophyta</taxon>
        <taxon>Spermatophyta</taxon>
        <taxon>Magnoliopsida</taxon>
        <taxon>Liliopsida</taxon>
        <taxon>Poales</taxon>
        <taxon>Poaceae</taxon>
        <taxon>BOP clade</taxon>
        <taxon>Oryzoideae</taxon>
        <taxon>Oryzeae</taxon>
        <taxon>Oryzinae</taxon>
        <taxon>Leersia</taxon>
    </lineage>
</organism>
<keyword evidence="1" id="KW-0812">Transmembrane</keyword>
<dbReference type="eggNOG" id="ENOG502R3JI">
    <property type="taxonomic scope" value="Eukaryota"/>
</dbReference>
<feature type="transmembrane region" description="Helical" evidence="1">
    <location>
        <begin position="235"/>
        <end position="256"/>
    </location>
</feature>
<evidence type="ECO:0000313" key="2">
    <source>
        <dbReference type="EnsemblPlants" id="LPERR07G22570.1"/>
    </source>
</evidence>
<reference evidence="3" key="2">
    <citation type="submission" date="2013-12" db="EMBL/GenBank/DDBJ databases">
        <authorList>
            <person name="Yu Y."/>
            <person name="Lee S."/>
            <person name="de Baynast K."/>
            <person name="Wissotski M."/>
            <person name="Liu L."/>
            <person name="Talag J."/>
            <person name="Goicoechea J."/>
            <person name="Angelova A."/>
            <person name="Jetty R."/>
            <person name="Kudrna D."/>
            <person name="Golser W."/>
            <person name="Rivera L."/>
            <person name="Zhang J."/>
            <person name="Wing R."/>
        </authorList>
    </citation>
    <scope>NUCLEOTIDE SEQUENCE</scope>
</reference>
<keyword evidence="3" id="KW-1185">Reference proteome</keyword>
<dbReference type="AlphaFoldDB" id="A0A0D9X2Q7"/>
<dbReference type="Gramene" id="LPERR07G22570.1">
    <property type="protein sequence ID" value="LPERR07G22570.1"/>
    <property type="gene ID" value="LPERR07G22570"/>
</dbReference>
<reference evidence="2 3" key="1">
    <citation type="submission" date="2012-08" db="EMBL/GenBank/DDBJ databases">
        <title>Oryza genome evolution.</title>
        <authorList>
            <person name="Wing R.A."/>
        </authorList>
    </citation>
    <scope>NUCLEOTIDE SEQUENCE</scope>
</reference>
<dbReference type="EnsemblPlants" id="LPERR07G22570.1">
    <property type="protein sequence ID" value="LPERR07G22570.1"/>
    <property type="gene ID" value="LPERR07G22570"/>
</dbReference>
<accession>A0A0D9X2Q7</accession>
<dbReference type="HOGENOM" id="CLU_101646_0_0_1"/>
<keyword evidence="1" id="KW-0472">Membrane</keyword>
<reference evidence="2" key="3">
    <citation type="submission" date="2015-04" db="UniProtKB">
        <authorList>
            <consortium name="EnsemblPlants"/>
        </authorList>
    </citation>
    <scope>IDENTIFICATION</scope>
</reference>
<protein>
    <submittedName>
        <fullName evidence="2">Uncharacterized protein</fullName>
    </submittedName>
</protein>
<evidence type="ECO:0000313" key="3">
    <source>
        <dbReference type="Proteomes" id="UP000032180"/>
    </source>
</evidence>
<sequence length="273" mass="29998">MATLQSSLFSSSPATAFSSRMSRPVTSPAILPVASRRDRCFPSLKMTQPRKTLTTTVQCQKKSDASNYLHEEKEKCMDYYNEIMAVDHGCLYADAAEMSARVCMAAKDALVLASHVMKNAELNLAAPNEVSAETIHRTVKMYVDVFTAAADDSYGKKVSKDTMTSFLVALRGLAAVSHILLNDALEAVSHRLPRYSLSQYAFNSDVKAMYEDFELQMNEIEFNVNDASVAEICQIAFPLILIATGITGTIVGLMLNRRKISLEKSRAKLAACA</sequence>
<name>A0A0D9X2Q7_9ORYZ</name>
<proteinExistence type="predicted"/>
<keyword evidence="1" id="KW-1133">Transmembrane helix</keyword>